<dbReference type="Proteomes" id="UP000530424">
    <property type="component" value="Unassembled WGS sequence"/>
</dbReference>
<feature type="chain" id="PRO_5033005421" description="Glycoside hydrolase family 9 domain-containing protein" evidence="6">
    <location>
        <begin position="24"/>
        <end position="566"/>
    </location>
</feature>
<dbReference type="InterPro" id="IPR012341">
    <property type="entry name" value="6hp_glycosidase-like_sf"/>
</dbReference>
<evidence type="ECO:0000256" key="1">
    <source>
        <dbReference type="ARBA" id="ARBA00022801"/>
    </source>
</evidence>
<dbReference type="SUPFAM" id="SSF48208">
    <property type="entry name" value="Six-hairpin glycosidases"/>
    <property type="match status" value="1"/>
</dbReference>
<dbReference type="PANTHER" id="PTHR22298">
    <property type="entry name" value="ENDO-1,4-BETA-GLUCANASE"/>
    <property type="match status" value="1"/>
</dbReference>
<evidence type="ECO:0000256" key="2">
    <source>
        <dbReference type="ARBA" id="ARBA00023277"/>
    </source>
</evidence>
<organism evidence="8 9">
    <name type="scientific">Nocardioides thalensis</name>
    <dbReference type="NCBI Taxonomy" id="1914755"/>
    <lineage>
        <taxon>Bacteria</taxon>
        <taxon>Bacillati</taxon>
        <taxon>Actinomycetota</taxon>
        <taxon>Actinomycetes</taxon>
        <taxon>Propionibacteriales</taxon>
        <taxon>Nocardioidaceae</taxon>
        <taxon>Nocardioides</taxon>
    </lineage>
</organism>
<proteinExistence type="predicted"/>
<evidence type="ECO:0000313" key="9">
    <source>
        <dbReference type="Proteomes" id="UP000530424"/>
    </source>
</evidence>
<feature type="domain" description="Glycoside hydrolase family 9" evidence="7">
    <location>
        <begin position="116"/>
        <end position="559"/>
    </location>
</feature>
<evidence type="ECO:0000256" key="4">
    <source>
        <dbReference type="ARBA" id="ARBA00023326"/>
    </source>
</evidence>
<dbReference type="EMBL" id="JACCFP010000001">
    <property type="protein sequence ID" value="NYJ01295.1"/>
    <property type="molecule type" value="Genomic_DNA"/>
</dbReference>
<accession>A0A853C130</accession>
<evidence type="ECO:0000259" key="7">
    <source>
        <dbReference type="Pfam" id="PF00759"/>
    </source>
</evidence>
<evidence type="ECO:0000256" key="5">
    <source>
        <dbReference type="SAM" id="MobiDB-lite"/>
    </source>
</evidence>
<dbReference type="Gene3D" id="1.50.10.10">
    <property type="match status" value="1"/>
</dbReference>
<sequence length="566" mass="61046">MRWIGCLVVGLVVALLPPAPSYAEPPLTIRVAPFAQSGHVPPAIIGSSEDMVGDPYWVSDEDSTLIDGAPLEAVPGPPDPWSHVAQAPLNSLPAGRYTLTIAGQEPVPFEVGDDFYDDVITSLLGIYDSNADGDEPSSYHARSHMNDRRSKIANGPHKGERIDVMGGWMDAGDQIKFTTTTAYSTLMLDLAARNAARQRSALRGKASIGIRWLLKAHPRAGVFASLVGHVATDHDTGFRDPATDDESDVALLRNRPTYVLTRATGGSDVAAIAAAALATRASTTGDKDAKARLLRHARAWLAFAEDVGKVWDNCCYQQDSFQDDLAVARAALWRATGRETYAAGALRALRRATTRDGEPAPWLVAADGYEMSAVAAGELCGVLGAKAAPKKYRDPACRLLRDGAGNWAYVVETETAFGRAGWNQWGSARQHESGGLVLEMGLRAGHDVEDQALRAQGWFLGVNPWGKRFHVVYDNGAGDVDPEDWVQHPYHWTVGLGLEPPNGALPGGPTDLETINDNRCDTCDPLVLGTYDTAAQTYQDRADDWVMNEIGINYNAPAVLHYALLN</sequence>
<keyword evidence="9" id="KW-1185">Reference proteome</keyword>
<evidence type="ECO:0000256" key="3">
    <source>
        <dbReference type="ARBA" id="ARBA00023295"/>
    </source>
</evidence>
<dbReference type="InterPro" id="IPR001701">
    <property type="entry name" value="Glyco_hydro_9"/>
</dbReference>
<gene>
    <name evidence="8" type="ORF">HNR19_001993</name>
</gene>
<keyword evidence="4" id="KW-0624">Polysaccharide degradation</keyword>
<keyword evidence="1" id="KW-0378">Hydrolase</keyword>
<dbReference type="AlphaFoldDB" id="A0A853C130"/>
<keyword evidence="3" id="KW-0326">Glycosidase</keyword>
<keyword evidence="6" id="KW-0732">Signal</keyword>
<name>A0A853C130_9ACTN</name>
<reference evidence="8 9" key="1">
    <citation type="submission" date="2020-07" db="EMBL/GenBank/DDBJ databases">
        <title>Sequencing the genomes of 1000 actinobacteria strains.</title>
        <authorList>
            <person name="Klenk H.-P."/>
        </authorList>
    </citation>
    <scope>NUCLEOTIDE SEQUENCE [LARGE SCALE GENOMIC DNA]</scope>
    <source>
        <strain evidence="8 9">DSM 103833</strain>
    </source>
</reference>
<dbReference type="Pfam" id="PF00759">
    <property type="entry name" value="Glyco_hydro_9"/>
    <property type="match status" value="1"/>
</dbReference>
<comment type="caution">
    <text evidence="8">The sequence shown here is derived from an EMBL/GenBank/DDBJ whole genome shotgun (WGS) entry which is preliminary data.</text>
</comment>
<dbReference type="GO" id="GO:0004553">
    <property type="term" value="F:hydrolase activity, hydrolyzing O-glycosyl compounds"/>
    <property type="evidence" value="ECO:0007669"/>
    <property type="project" value="InterPro"/>
</dbReference>
<protein>
    <recommendedName>
        <fullName evidence="7">Glycoside hydrolase family 9 domain-containing protein</fullName>
    </recommendedName>
</protein>
<keyword evidence="2" id="KW-0119">Carbohydrate metabolism</keyword>
<dbReference type="GO" id="GO:0000272">
    <property type="term" value="P:polysaccharide catabolic process"/>
    <property type="evidence" value="ECO:0007669"/>
    <property type="project" value="UniProtKB-KW"/>
</dbReference>
<evidence type="ECO:0000256" key="6">
    <source>
        <dbReference type="SAM" id="SignalP"/>
    </source>
</evidence>
<dbReference type="InterPro" id="IPR008928">
    <property type="entry name" value="6-hairpin_glycosidase_sf"/>
</dbReference>
<feature type="signal peptide" evidence="6">
    <location>
        <begin position="1"/>
        <end position="23"/>
    </location>
</feature>
<feature type="region of interest" description="Disordered" evidence="5">
    <location>
        <begin position="134"/>
        <end position="158"/>
    </location>
</feature>
<evidence type="ECO:0000313" key="8">
    <source>
        <dbReference type="EMBL" id="NYJ01295.1"/>
    </source>
</evidence>
<dbReference type="RefSeq" id="WP_179667794.1">
    <property type="nucleotide sequence ID" value="NZ_JACCFP010000001.1"/>
</dbReference>